<evidence type="ECO:0000256" key="1">
    <source>
        <dbReference type="SAM" id="MobiDB-lite"/>
    </source>
</evidence>
<dbReference type="AlphaFoldDB" id="A0A0N5AV49"/>
<dbReference type="Pfam" id="PF00240">
    <property type="entry name" value="ubiquitin"/>
    <property type="match status" value="1"/>
</dbReference>
<evidence type="ECO:0000313" key="3">
    <source>
        <dbReference type="Proteomes" id="UP000046393"/>
    </source>
</evidence>
<evidence type="ECO:0000259" key="2">
    <source>
        <dbReference type="PROSITE" id="PS50053"/>
    </source>
</evidence>
<reference evidence="4" key="1">
    <citation type="submission" date="2016-04" db="UniProtKB">
        <authorList>
            <consortium name="WormBaseParasite"/>
        </authorList>
    </citation>
    <scope>IDENTIFICATION</scope>
</reference>
<feature type="region of interest" description="Disordered" evidence="1">
    <location>
        <begin position="529"/>
        <end position="565"/>
    </location>
</feature>
<keyword evidence="3" id="KW-1185">Reference proteome</keyword>
<dbReference type="PROSITE" id="PS50053">
    <property type="entry name" value="UBIQUITIN_2"/>
    <property type="match status" value="1"/>
</dbReference>
<feature type="region of interest" description="Disordered" evidence="1">
    <location>
        <begin position="878"/>
        <end position="918"/>
    </location>
</feature>
<dbReference type="WBParaSite" id="SMUV_0000875401-mRNA-1">
    <property type="protein sequence ID" value="SMUV_0000875401-mRNA-1"/>
    <property type="gene ID" value="SMUV_0000875401"/>
</dbReference>
<sequence length="1014" mass="110450">MKIRVRTQSLGDINVDIPQTSRVSDLRPVIAERTGLDGATLRFIFHGRVLDDDEVLTERGVEDGTTVLMVTRRPPAAFDLPTSQTNTIESSGSRRQPVTTNLVNAEINIMRTGFLSDRPEAEALVRSAVQRFVAPFSNSLSWQVDSRENLPQQGDLTILVRLLGNETNHPSSGARARILRVTDILSRIILALQVIKEDLCRMVDDVINHRYSVSDEAFTRLDECVLRLEETLLVPRSHEIIGSSQNIASEGSGEAHIADNSQAEGASSNTSAFGEGRGASSSRNITRHSTRASYAQLLSHVIATQADFSAQISGYQAILQNSQAFCVDEYSRCVAEVFQEHTRRMFHCFGHIFHCLSDISSSFEDASLENLAPLAAEFESPFRTEAVFRIIALTGEESRISNLGQQAAQAFHSAAHQPSMQNVRMQIFGDVRMCRFPGNISGERRVPNLPRLLQNQSFVQFPAPVSNFSGPIDFSVLHRLLPSSISSQSAATASSPSSLATAMASTAAAAAAGAAAGVAAAAAAASSSTLQRAQDDSKRQGDTNATSDTSRQQTRSSNESTSNSSRRLNILRNLFTEAFNHILASRARAAARNEHGTANTVSDNATSASRASWTTAPAFERSSRNTGEPITFQALSVPISHSILNSQPQISVTPGVISQFVVETDGLEEARQVINAAMQAIGGTATIHHTSDSGSQNPRWIQIRPVAAEIFPSHLEASRRYPVMRMSNAPSTTQAWMSGPLYVNDRYLACRSNFASASSEINRTRSYQNALRKMREAALSYEKSLMENSEQRNDAELITDRWSSLRENDERSLHRALSGNVTEIGTMQNGPEQFQRVLGNILERIVHQMAMTDPDIAEDLGTIRNDFENYFNDLAREGRNDRTDDASSENLASTSQEAERSSGANVPSPSSQGSNNSALNNITSEVTVNTPNIRVSGAGEGSDARWSRELQVLHLIGDIMNAPGGATVGQFLRRQGYQYSHTGGGRFCYVWVIGLLKTGNGGAEREKAEIAVTV</sequence>
<dbReference type="SMART" id="SM00213">
    <property type="entry name" value="UBQ"/>
    <property type="match status" value="1"/>
</dbReference>
<feature type="region of interest" description="Disordered" evidence="1">
    <location>
        <begin position="594"/>
        <end position="624"/>
    </location>
</feature>
<evidence type="ECO:0000313" key="4">
    <source>
        <dbReference type="WBParaSite" id="SMUV_0000875401-mRNA-1"/>
    </source>
</evidence>
<feature type="domain" description="Ubiquitin-like" evidence="2">
    <location>
        <begin position="1"/>
        <end position="76"/>
    </location>
</feature>
<dbReference type="STRING" id="451379.A0A0N5AV49"/>
<dbReference type="InterPro" id="IPR000626">
    <property type="entry name" value="Ubiquitin-like_dom"/>
</dbReference>
<dbReference type="InterPro" id="IPR029071">
    <property type="entry name" value="Ubiquitin-like_domsf"/>
</dbReference>
<dbReference type="SUPFAM" id="SSF54236">
    <property type="entry name" value="Ubiquitin-like"/>
    <property type="match status" value="1"/>
</dbReference>
<proteinExistence type="predicted"/>
<feature type="compositionally biased region" description="Polar residues" evidence="1">
    <location>
        <begin position="259"/>
        <end position="272"/>
    </location>
</feature>
<accession>A0A0N5AV49</accession>
<dbReference type="Proteomes" id="UP000046393">
    <property type="component" value="Unplaced"/>
</dbReference>
<name>A0A0N5AV49_9BILA</name>
<organism evidence="3 4">
    <name type="scientific">Syphacia muris</name>
    <dbReference type="NCBI Taxonomy" id="451379"/>
    <lineage>
        <taxon>Eukaryota</taxon>
        <taxon>Metazoa</taxon>
        <taxon>Ecdysozoa</taxon>
        <taxon>Nematoda</taxon>
        <taxon>Chromadorea</taxon>
        <taxon>Rhabditida</taxon>
        <taxon>Spirurina</taxon>
        <taxon>Oxyuridomorpha</taxon>
        <taxon>Oxyuroidea</taxon>
        <taxon>Oxyuridae</taxon>
        <taxon>Syphacia</taxon>
    </lineage>
</organism>
<feature type="compositionally biased region" description="Low complexity" evidence="1">
    <location>
        <begin position="546"/>
        <end position="565"/>
    </location>
</feature>
<feature type="compositionally biased region" description="Polar residues" evidence="1">
    <location>
        <begin position="888"/>
        <end position="918"/>
    </location>
</feature>
<feature type="compositionally biased region" description="Low complexity" evidence="1">
    <location>
        <begin position="605"/>
        <end position="618"/>
    </location>
</feature>
<dbReference type="Gene3D" id="3.10.20.90">
    <property type="entry name" value="Phosphatidylinositol 3-kinase Catalytic Subunit, Chain A, domain 1"/>
    <property type="match status" value="1"/>
</dbReference>
<protein>
    <submittedName>
        <fullName evidence="4">Ubiquitin-like domain-containing protein</fullName>
    </submittedName>
</protein>
<feature type="region of interest" description="Disordered" evidence="1">
    <location>
        <begin position="252"/>
        <end position="285"/>
    </location>
</feature>